<name>A0ABV0EYD9_9ENTE</name>
<dbReference type="InterPro" id="IPR051917">
    <property type="entry name" value="Transposase-Integrase"/>
</dbReference>
<accession>A0ABV0EYD9</accession>
<dbReference type="PANTHER" id="PTHR10948:SF23">
    <property type="entry name" value="TRANSPOSASE INSI FOR INSERTION SEQUENCE ELEMENT IS30A-RELATED"/>
    <property type="match status" value="1"/>
</dbReference>
<reference evidence="3 4" key="2">
    <citation type="submission" date="2024-02" db="EMBL/GenBank/DDBJ databases">
        <title>The Genome Sequence of Enterococcus sp. DIV0159.</title>
        <authorList>
            <person name="Earl A."/>
            <person name="Manson A."/>
            <person name="Gilmore M."/>
            <person name="Sanders J."/>
            <person name="Shea T."/>
            <person name="Howe W."/>
            <person name="Livny J."/>
            <person name="Cuomo C."/>
            <person name="Neafsey D."/>
            <person name="Birren B."/>
        </authorList>
    </citation>
    <scope>NUCLEOTIDE SEQUENCE [LARGE SCALE GENOMIC DNA]</scope>
    <source>
        <strain evidence="3 4">665A</strain>
    </source>
</reference>
<dbReference type="RefSeq" id="WP_207703603.1">
    <property type="nucleotide sequence ID" value="NZ_JAFREL020000005.1"/>
</dbReference>
<dbReference type="InterPro" id="IPR012337">
    <property type="entry name" value="RNaseH-like_sf"/>
</dbReference>
<dbReference type="InterPro" id="IPR001584">
    <property type="entry name" value="Integrase_cat-core"/>
</dbReference>
<organism evidence="3 4">
    <name type="scientific">Candidatus Enterococcus ferrettii</name>
    <dbReference type="NCBI Taxonomy" id="2815324"/>
    <lineage>
        <taxon>Bacteria</taxon>
        <taxon>Bacillati</taxon>
        <taxon>Bacillota</taxon>
        <taxon>Bacilli</taxon>
        <taxon>Lactobacillales</taxon>
        <taxon>Enterococcaceae</taxon>
        <taxon>Enterococcus</taxon>
    </lineage>
</organism>
<reference evidence="3 4" key="1">
    <citation type="submission" date="2021-03" db="EMBL/GenBank/DDBJ databases">
        <authorList>
            <person name="Gilmore M.S."/>
            <person name="Schwartzman J."/>
            <person name="Van Tyne D."/>
            <person name="Martin M."/>
            <person name="Earl A.M."/>
            <person name="Manson A.L."/>
            <person name="Straub T."/>
            <person name="Salamzade R."/>
            <person name="Saavedra J."/>
            <person name="Lebreton F."/>
            <person name="Prichula J."/>
            <person name="Schaufler K."/>
            <person name="Gaca A."/>
            <person name="Sgardioli B."/>
            <person name="Wagenaar J."/>
            <person name="Strong T."/>
        </authorList>
    </citation>
    <scope>NUCLEOTIDE SEQUENCE [LARGE SCALE GENOMIC DNA]</scope>
    <source>
        <strain evidence="3 4">665A</strain>
    </source>
</reference>
<dbReference type="Pfam" id="PF13936">
    <property type="entry name" value="HTH_38"/>
    <property type="match status" value="1"/>
</dbReference>
<evidence type="ECO:0000259" key="2">
    <source>
        <dbReference type="PROSITE" id="PS50994"/>
    </source>
</evidence>
<dbReference type="InterPro" id="IPR053392">
    <property type="entry name" value="Transposase_IS30-like"/>
</dbReference>
<sequence length="359" mass="42043">MTQTENTTESRQEKHLNRYERNKIEAWKQLDTPLSNRKIAKKLGRANQTIHTEIKDGTVRQIKRQVQNDKTYEYESFVYSADAGQAAYEKAREFSRKKSKWMDAPDFMAYTDQQMKQEKHSPDVVIGRAKKRNLFHHEEIPCTTTLYNYIDLCLMETRNIDLHLKTRRNTKTARTRKNKTMLGELIEKHPDIVDKRERFGDWEIDTVNGLRLGKDEALLTLTERKTRYEVIIKIDGKASDPVNRALTTLKEAAGKDFELLFKTITSDNGVEFSGLIDLLKDITAVYFTHPYSSWERGTNENHNGIIRRFIPKVTRMADVSLRTIRRVQDWMNNLPRKILNYTTPRECLIEELSQLALSI</sequence>
<evidence type="ECO:0000313" key="3">
    <source>
        <dbReference type="EMBL" id="MEO1772678.1"/>
    </source>
</evidence>
<dbReference type="PANTHER" id="PTHR10948">
    <property type="entry name" value="TRANSPOSASE"/>
    <property type="match status" value="1"/>
</dbReference>
<feature type="domain" description="Integrase catalytic" evidence="2">
    <location>
        <begin position="186"/>
        <end position="352"/>
    </location>
</feature>
<dbReference type="InterPro" id="IPR025246">
    <property type="entry name" value="IS30-like_HTH"/>
</dbReference>
<keyword evidence="1" id="KW-0233">DNA recombination</keyword>
<evidence type="ECO:0000256" key="1">
    <source>
        <dbReference type="ARBA" id="ARBA00023172"/>
    </source>
</evidence>
<comment type="caution">
    <text evidence="3">The sequence shown here is derived from an EMBL/GenBank/DDBJ whole genome shotgun (WGS) entry which is preliminary data.</text>
</comment>
<dbReference type="PROSITE" id="PS50994">
    <property type="entry name" value="INTEGRASE"/>
    <property type="match status" value="1"/>
</dbReference>
<dbReference type="EMBL" id="JAFREL020000005">
    <property type="protein sequence ID" value="MEO1772678.1"/>
    <property type="molecule type" value="Genomic_DNA"/>
</dbReference>
<protein>
    <recommendedName>
        <fullName evidence="2">Integrase catalytic domain-containing protein</fullName>
    </recommendedName>
</protein>
<dbReference type="SUPFAM" id="SSF53098">
    <property type="entry name" value="Ribonuclease H-like"/>
    <property type="match status" value="1"/>
</dbReference>
<gene>
    <name evidence="3" type="ORF">JZO67_004660</name>
</gene>
<evidence type="ECO:0000313" key="4">
    <source>
        <dbReference type="Proteomes" id="UP000664357"/>
    </source>
</evidence>
<dbReference type="InterPro" id="IPR036397">
    <property type="entry name" value="RNaseH_sf"/>
</dbReference>
<keyword evidence="4" id="KW-1185">Reference proteome</keyword>
<dbReference type="Proteomes" id="UP000664357">
    <property type="component" value="Unassembled WGS sequence"/>
</dbReference>
<proteinExistence type="predicted"/>
<dbReference type="Gene3D" id="3.30.420.10">
    <property type="entry name" value="Ribonuclease H-like superfamily/Ribonuclease H"/>
    <property type="match status" value="1"/>
</dbReference>
<dbReference type="NCBIfam" id="NF033563">
    <property type="entry name" value="transpos_IS30"/>
    <property type="match status" value="1"/>
</dbReference>